<dbReference type="PANTHER" id="PTHR33667:SF7">
    <property type="entry name" value="RIKEN CDNA 1810020O05 GENE"/>
    <property type="match status" value="1"/>
</dbReference>
<dbReference type="OMA" id="ANILDCF"/>
<dbReference type="InterPro" id="IPR035892">
    <property type="entry name" value="C2_domain_sf"/>
</dbReference>
<dbReference type="Ensembl" id="ENSPMRT00000020749.1">
    <property type="protein sequence ID" value="ENSPMRP00000019542.1"/>
    <property type="gene ID" value="ENSPMRG00000012752.1"/>
</dbReference>
<proteinExistence type="predicted"/>
<dbReference type="Proteomes" id="UP000472272">
    <property type="component" value="Chromosome 2"/>
</dbReference>
<name>A0A670J8H3_PODMU</name>
<feature type="compositionally biased region" description="Low complexity" evidence="1">
    <location>
        <begin position="188"/>
        <end position="198"/>
    </location>
</feature>
<reference evidence="2 3" key="1">
    <citation type="journal article" date="2019" name="Proc. Natl. Acad. Sci. U.S.A.">
        <title>Regulatory changes in pterin and carotenoid genes underlie balanced color polymorphisms in the wall lizard.</title>
        <authorList>
            <person name="Andrade P."/>
            <person name="Pinho C."/>
            <person name="Perez I de Lanuza G."/>
            <person name="Afonso S."/>
            <person name="Brejcha J."/>
            <person name="Rubin C.J."/>
            <person name="Wallerman O."/>
            <person name="Pereira P."/>
            <person name="Sabatino S.J."/>
            <person name="Bellati A."/>
            <person name="Pellitteri-Rosa D."/>
            <person name="Bosakova Z."/>
            <person name="Bunikis I."/>
            <person name="Carretero M.A."/>
            <person name="Feiner N."/>
            <person name="Marsik P."/>
            <person name="Pauperio F."/>
            <person name="Salvi D."/>
            <person name="Soler L."/>
            <person name="While G.M."/>
            <person name="Uller T."/>
            <person name="Font E."/>
            <person name="Andersson L."/>
            <person name="Carneiro M."/>
        </authorList>
    </citation>
    <scope>NUCLEOTIDE SEQUENCE</scope>
</reference>
<protein>
    <submittedName>
        <fullName evidence="2">Cilia and flagella associated protein 92 (putative)</fullName>
    </submittedName>
</protein>
<keyword evidence="3" id="KW-1185">Reference proteome</keyword>
<accession>A0A670J8H3</accession>
<feature type="region of interest" description="Disordered" evidence="1">
    <location>
        <begin position="155"/>
        <end position="198"/>
    </location>
</feature>
<evidence type="ECO:0000313" key="3">
    <source>
        <dbReference type="Proteomes" id="UP000472272"/>
    </source>
</evidence>
<feature type="compositionally biased region" description="Basic and acidic residues" evidence="1">
    <location>
        <begin position="155"/>
        <end position="184"/>
    </location>
</feature>
<evidence type="ECO:0000256" key="1">
    <source>
        <dbReference type="SAM" id="MobiDB-lite"/>
    </source>
</evidence>
<gene>
    <name evidence="2" type="primary">CFAP92</name>
</gene>
<feature type="region of interest" description="Disordered" evidence="1">
    <location>
        <begin position="1"/>
        <end position="25"/>
    </location>
</feature>
<dbReference type="AlphaFoldDB" id="A0A670J8H3"/>
<evidence type="ECO:0000313" key="2">
    <source>
        <dbReference type="Ensembl" id="ENSPMRP00000019542.1"/>
    </source>
</evidence>
<dbReference type="PANTHER" id="PTHR33667">
    <property type="entry name" value="SI:DKEY-57N24.6"/>
    <property type="match status" value="1"/>
</dbReference>
<reference evidence="2" key="2">
    <citation type="submission" date="2025-08" db="UniProtKB">
        <authorList>
            <consortium name="Ensembl"/>
        </authorList>
    </citation>
    <scope>IDENTIFICATION</scope>
</reference>
<organism evidence="2 3">
    <name type="scientific">Podarcis muralis</name>
    <name type="common">Wall lizard</name>
    <name type="synonym">Lacerta muralis</name>
    <dbReference type="NCBI Taxonomy" id="64176"/>
    <lineage>
        <taxon>Eukaryota</taxon>
        <taxon>Metazoa</taxon>
        <taxon>Chordata</taxon>
        <taxon>Craniata</taxon>
        <taxon>Vertebrata</taxon>
        <taxon>Euteleostomi</taxon>
        <taxon>Lepidosauria</taxon>
        <taxon>Squamata</taxon>
        <taxon>Bifurcata</taxon>
        <taxon>Unidentata</taxon>
        <taxon>Episquamata</taxon>
        <taxon>Laterata</taxon>
        <taxon>Lacertibaenia</taxon>
        <taxon>Lacertidae</taxon>
        <taxon>Podarcis</taxon>
    </lineage>
</organism>
<dbReference type="GeneTree" id="ENSGT00390000008330"/>
<dbReference type="SUPFAM" id="SSF49562">
    <property type="entry name" value="C2 domain (Calcium/lipid-binding domain, CaLB)"/>
    <property type="match status" value="1"/>
</dbReference>
<sequence>MDTKDKVCSKAKYSKAKTAVPPSDQGSLEVKHMISLQRNFLEQCQPKASYTKIKPPEVSPISEKSAIGIITGSPGSAASKPLDEDSFIEQKTSRKSIVGGPAHSVSAVSISGSIPSSLKERTLQEAKAIKQKLHSKPHSKATASAIMKTNIGKMEHSERKETPDGGHHQLPEKKKPSRVLEKRSASGTQKSTTKETAASTSLTKKFGIAFLELNLMPLLSGQHCVVSQLGEKSPKLWDAYLSFSVEGTLMSEKQKHELNPLIIKINSARCLPDTPVPIKVLQRSCLPIYCKYKFHNMEPHRTQDRDHGSHVFFKDTNVILAGTIRRDELNEYLRGPPLEIEVHDRDKKWQDVDVKPSLFGEEPGDRRLSHLSSVTSKYVAQNPMKGMEEVWHPYGVAKIRLAELLLGEKALNFCAPIHNCSVQDTSATRKAKAADGSPVAQMPVGHYVCSGAFLKVRVEIAVPLTPEDEAEDTKDDYCPYGCIIYVFDFKNTSLIGYLLQEITKINAEALELDSYPLRIIHKSLNALKLNNRMTYEEISQLDVLTGFHILDGSIHLLIVEGLKNKALKRLWNKRIDRLRESKIGRLQIFYNSHFSFHQRLYVDLEAILLHIRLCKPLSNIVNQPLLYIRDMVPLPCFEALIRLDSICRSMRLRDVVHHDLLPSAEMITVLSQEFGIPLKKDDLFIQQHPDISGMFDIPPKYSYVRKYRRFPLDNHNEEYLLRKREMESQTPEDFIQSNIENIHLLSKMVKKEGSKIIRAFPSDGKSIFNYSCQTLNSAEIAKKLLRQEMAENPGNRFAYNHEYLSAMFDPVDEDSELKESMHQSEMMWLSPGGFVYPGYKSSMESNLHPRKPDEARVRELHETWQEHVKASDMTTIPDRDRWPWDKRHADFELYKKNPPCAHVLLDTQREEPPKEIRCNTGLKVHRCCPSTELTASGPKASCQLARLQGLLKDAPAKLSLRMLPTPVAGMADQMEEKRICKGFVPGADPLLSLKRNDNIIPCYDRQHDTFKTLKGEDFRLICRKRSFRYRGPPLQKLVFKEEIQIAEDTQTAVTAAPELNG</sequence>
<reference evidence="2" key="3">
    <citation type="submission" date="2025-09" db="UniProtKB">
        <authorList>
            <consortium name="Ensembl"/>
        </authorList>
    </citation>
    <scope>IDENTIFICATION</scope>
</reference>